<dbReference type="InterPro" id="IPR002076">
    <property type="entry name" value="ELO_fam"/>
</dbReference>
<dbReference type="GO" id="GO:0009922">
    <property type="term" value="F:fatty acid elongase activity"/>
    <property type="evidence" value="ECO:0007669"/>
    <property type="project" value="InterPro"/>
</dbReference>
<evidence type="ECO:0000256" key="9">
    <source>
        <dbReference type="ARBA" id="ARBA00023160"/>
    </source>
</evidence>
<evidence type="ECO:0000256" key="3">
    <source>
        <dbReference type="ARBA" id="ARBA00022679"/>
    </source>
</evidence>
<name>A0A316ZI20_9BASI</name>
<keyword evidence="6 10" id="KW-1133">Transmembrane helix</keyword>
<keyword evidence="2 10" id="KW-0444">Lipid biosynthesis</keyword>
<keyword evidence="8 10" id="KW-0472">Membrane</keyword>
<dbReference type="GO" id="GO:0030148">
    <property type="term" value="P:sphingolipid biosynthetic process"/>
    <property type="evidence" value="ECO:0007669"/>
    <property type="project" value="TreeGrafter"/>
</dbReference>
<evidence type="ECO:0000256" key="5">
    <source>
        <dbReference type="ARBA" id="ARBA00022832"/>
    </source>
</evidence>
<evidence type="ECO:0000313" key="11">
    <source>
        <dbReference type="EMBL" id="PWO00675.1"/>
    </source>
</evidence>
<protein>
    <recommendedName>
        <fullName evidence="10">Elongation of fatty acids protein</fullName>
        <ecNumber evidence="10">2.3.1.-</ecNumber>
    </recommendedName>
</protein>
<evidence type="ECO:0000256" key="10">
    <source>
        <dbReference type="RuleBase" id="RU361115"/>
    </source>
</evidence>
<sequence length="370" mass="40399">MSLFSTLPLDPAHTSLWTKLATQPYPAVPHGLGISEGVWQATLHPLSVAAVSVVYIFAVHHANHKRLRNGPARDLVKETYGLSSAVLAHNAFLCIYSLWTAQSMIRHLAHYFAQGTAAGGAAGWTAAFCSVPMHAPESHTPHLAPLGLIAWLFYLSKGYEVVDSIILVLKGKKVSNLQSYHHAGAMWTMWAGVRYSATPIQLFASWNAIVHTAMYFFYSLTCLKLKVPRAAKQLLTTMQITQLVLGWCVAMSYLVVTYRPSAFPDMALPSTGMPAGLASSFSRNSSTPFVKDSLFSLSPYHTDAASVRSALASAAEANNGRVPCVGSTGAVFAVYLNLLYLLPLIVLFVRFYLRSYFGWTPKRDAAKKAQ</sequence>
<evidence type="ECO:0000256" key="2">
    <source>
        <dbReference type="ARBA" id="ARBA00022516"/>
    </source>
</evidence>
<dbReference type="Proteomes" id="UP000245946">
    <property type="component" value="Unassembled WGS sequence"/>
</dbReference>
<feature type="transmembrane region" description="Helical" evidence="10">
    <location>
        <begin position="203"/>
        <end position="223"/>
    </location>
</feature>
<comment type="catalytic activity">
    <reaction evidence="10">
        <text>an acyl-CoA + malonyl-CoA + H(+) = a 3-oxoacyl-CoA + CO2 + CoA</text>
        <dbReference type="Rhea" id="RHEA:50252"/>
        <dbReference type="ChEBI" id="CHEBI:15378"/>
        <dbReference type="ChEBI" id="CHEBI:16526"/>
        <dbReference type="ChEBI" id="CHEBI:57287"/>
        <dbReference type="ChEBI" id="CHEBI:57384"/>
        <dbReference type="ChEBI" id="CHEBI:58342"/>
        <dbReference type="ChEBI" id="CHEBI:90726"/>
    </reaction>
    <physiologicalReaction direction="left-to-right" evidence="10">
        <dbReference type="Rhea" id="RHEA:50253"/>
    </physiologicalReaction>
</comment>
<dbReference type="GO" id="GO:0034625">
    <property type="term" value="P:fatty acid elongation, monounsaturated fatty acid"/>
    <property type="evidence" value="ECO:0007669"/>
    <property type="project" value="TreeGrafter"/>
</dbReference>
<evidence type="ECO:0000256" key="4">
    <source>
        <dbReference type="ARBA" id="ARBA00022692"/>
    </source>
</evidence>
<dbReference type="GeneID" id="37268302"/>
<keyword evidence="12" id="KW-1185">Reference proteome</keyword>
<dbReference type="EMBL" id="KZ819284">
    <property type="protein sequence ID" value="PWO00675.1"/>
    <property type="molecule type" value="Genomic_DNA"/>
</dbReference>
<feature type="transmembrane region" description="Helical" evidence="10">
    <location>
        <begin position="79"/>
        <end position="99"/>
    </location>
</feature>
<evidence type="ECO:0000256" key="7">
    <source>
        <dbReference type="ARBA" id="ARBA00023098"/>
    </source>
</evidence>
<evidence type="ECO:0000313" key="12">
    <source>
        <dbReference type="Proteomes" id="UP000245946"/>
    </source>
</evidence>
<dbReference type="GO" id="GO:0019367">
    <property type="term" value="P:fatty acid elongation, saturated fatty acid"/>
    <property type="evidence" value="ECO:0007669"/>
    <property type="project" value="TreeGrafter"/>
</dbReference>
<keyword evidence="5 10" id="KW-0276">Fatty acid metabolism</keyword>
<organism evidence="11 12">
    <name type="scientific">Tilletiopsis washingtonensis</name>
    <dbReference type="NCBI Taxonomy" id="58919"/>
    <lineage>
        <taxon>Eukaryota</taxon>
        <taxon>Fungi</taxon>
        <taxon>Dikarya</taxon>
        <taxon>Basidiomycota</taxon>
        <taxon>Ustilaginomycotina</taxon>
        <taxon>Exobasidiomycetes</taxon>
        <taxon>Entylomatales</taxon>
        <taxon>Entylomatales incertae sedis</taxon>
        <taxon>Tilletiopsis</taxon>
    </lineage>
</organism>
<dbReference type="Pfam" id="PF01151">
    <property type="entry name" value="ELO"/>
    <property type="match status" value="1"/>
</dbReference>
<feature type="transmembrane region" description="Helical" evidence="10">
    <location>
        <begin position="38"/>
        <end position="58"/>
    </location>
</feature>
<proteinExistence type="inferred from homology"/>
<keyword evidence="3 10" id="KW-0808">Transferase</keyword>
<dbReference type="PANTHER" id="PTHR11157:SF169">
    <property type="entry name" value="ELONGATION OF FATTY ACIDS PROTEIN"/>
    <property type="match status" value="1"/>
</dbReference>
<evidence type="ECO:0000256" key="8">
    <source>
        <dbReference type="ARBA" id="ARBA00023136"/>
    </source>
</evidence>
<keyword evidence="9 10" id="KW-0275">Fatty acid biosynthesis</keyword>
<dbReference type="STRING" id="58919.A0A316ZI20"/>
<accession>A0A316ZI20</accession>
<feature type="transmembrane region" description="Helical" evidence="10">
    <location>
        <begin position="235"/>
        <end position="256"/>
    </location>
</feature>
<comment type="similarity">
    <text evidence="10">Belongs to the ELO family.</text>
</comment>
<dbReference type="GO" id="GO:0005789">
    <property type="term" value="C:endoplasmic reticulum membrane"/>
    <property type="evidence" value="ECO:0007669"/>
    <property type="project" value="TreeGrafter"/>
</dbReference>
<dbReference type="GO" id="GO:0042761">
    <property type="term" value="P:very long-chain fatty acid biosynthetic process"/>
    <property type="evidence" value="ECO:0007669"/>
    <property type="project" value="TreeGrafter"/>
</dbReference>
<dbReference type="AlphaFoldDB" id="A0A316ZI20"/>
<dbReference type="GO" id="GO:0034626">
    <property type="term" value="P:fatty acid elongation, polyunsaturated fatty acid"/>
    <property type="evidence" value="ECO:0007669"/>
    <property type="project" value="TreeGrafter"/>
</dbReference>
<feature type="transmembrane region" description="Helical" evidence="10">
    <location>
        <begin position="332"/>
        <end position="353"/>
    </location>
</feature>
<reference evidence="11 12" key="1">
    <citation type="journal article" date="2018" name="Mol. Biol. Evol.">
        <title>Broad Genomic Sampling Reveals a Smut Pathogenic Ancestry of the Fungal Clade Ustilaginomycotina.</title>
        <authorList>
            <person name="Kijpornyongpan T."/>
            <person name="Mondo S.J."/>
            <person name="Barry K."/>
            <person name="Sandor L."/>
            <person name="Lee J."/>
            <person name="Lipzen A."/>
            <person name="Pangilinan J."/>
            <person name="LaButti K."/>
            <person name="Hainaut M."/>
            <person name="Henrissat B."/>
            <person name="Grigoriev I.V."/>
            <person name="Spatafora J.W."/>
            <person name="Aime M.C."/>
        </authorList>
    </citation>
    <scope>NUCLEOTIDE SEQUENCE [LARGE SCALE GENOMIC DNA]</scope>
    <source>
        <strain evidence="11 12">MCA 4186</strain>
    </source>
</reference>
<comment type="subcellular location">
    <subcellularLocation>
        <location evidence="1">Membrane</location>
        <topology evidence="1">Multi-pass membrane protein</topology>
    </subcellularLocation>
</comment>
<evidence type="ECO:0000256" key="1">
    <source>
        <dbReference type="ARBA" id="ARBA00004141"/>
    </source>
</evidence>
<dbReference type="RefSeq" id="XP_025600953.1">
    <property type="nucleotide sequence ID" value="XM_025740758.1"/>
</dbReference>
<dbReference type="OrthoDB" id="10259681at2759"/>
<keyword evidence="7 10" id="KW-0443">Lipid metabolism</keyword>
<evidence type="ECO:0000256" key="6">
    <source>
        <dbReference type="ARBA" id="ARBA00022989"/>
    </source>
</evidence>
<dbReference type="PANTHER" id="PTHR11157">
    <property type="entry name" value="FATTY ACID ACYL TRANSFERASE-RELATED"/>
    <property type="match status" value="1"/>
</dbReference>
<dbReference type="EC" id="2.3.1.-" evidence="10"/>
<gene>
    <name evidence="11" type="ORF">FA09DRAFT_314307</name>
</gene>
<keyword evidence="4 10" id="KW-0812">Transmembrane</keyword>